<dbReference type="Gene3D" id="3.30.70.3080">
    <property type="match status" value="1"/>
</dbReference>
<dbReference type="OrthoDB" id="5781377at2759"/>
<dbReference type="Pfam" id="PF18572">
    <property type="entry name" value="T6PP_N"/>
    <property type="match status" value="1"/>
</dbReference>
<dbReference type="InterPro" id="IPR036412">
    <property type="entry name" value="HAD-like_sf"/>
</dbReference>
<dbReference type="SUPFAM" id="SSF56784">
    <property type="entry name" value="HAD-like"/>
    <property type="match status" value="1"/>
</dbReference>
<proteinExistence type="predicted"/>
<dbReference type="EMBL" id="CAJEWN010000119">
    <property type="protein sequence ID" value="CAD2166602.1"/>
    <property type="molecule type" value="Genomic_DNA"/>
</dbReference>
<feature type="domain" description="Trehalose-6-phosphate phosphatase C-terminal" evidence="2">
    <location>
        <begin position="226"/>
        <end position="446"/>
    </location>
</feature>
<protein>
    <submittedName>
        <fullName evidence="3">Uncharacterized protein</fullName>
    </submittedName>
</protein>
<comment type="caution">
    <text evidence="3">The sequence shown here is derived from an EMBL/GenBank/DDBJ whole genome shotgun (WGS) entry which is preliminary data.</text>
</comment>
<organism evidence="3 4">
    <name type="scientific">Meloidogyne enterolobii</name>
    <name type="common">Root-knot nematode worm</name>
    <name type="synonym">Meloidogyne mayaguensis</name>
    <dbReference type="NCBI Taxonomy" id="390850"/>
    <lineage>
        <taxon>Eukaryota</taxon>
        <taxon>Metazoa</taxon>
        <taxon>Ecdysozoa</taxon>
        <taxon>Nematoda</taxon>
        <taxon>Chromadorea</taxon>
        <taxon>Rhabditida</taxon>
        <taxon>Tylenchina</taxon>
        <taxon>Tylenchomorpha</taxon>
        <taxon>Tylenchoidea</taxon>
        <taxon>Meloidogynidae</taxon>
        <taxon>Meloidogyninae</taxon>
        <taxon>Meloidogyne</taxon>
    </lineage>
</organism>
<reference evidence="3 4" key="1">
    <citation type="submission" date="2020-08" db="EMBL/GenBank/DDBJ databases">
        <authorList>
            <person name="Koutsovoulos G."/>
            <person name="Danchin GJ E."/>
        </authorList>
    </citation>
    <scope>NUCLEOTIDE SEQUENCE [LARGE SCALE GENOMIC DNA]</scope>
</reference>
<dbReference type="InterPro" id="IPR049063">
    <property type="entry name" value="T6PP_C"/>
</dbReference>
<name>A0A6V7UVR1_MELEN</name>
<dbReference type="Gene3D" id="1.20.58.1800">
    <property type="match status" value="1"/>
</dbReference>
<evidence type="ECO:0000313" key="4">
    <source>
        <dbReference type="Proteomes" id="UP000580250"/>
    </source>
</evidence>
<dbReference type="Pfam" id="PF21141">
    <property type="entry name" value="T6PP_C"/>
    <property type="match status" value="2"/>
</dbReference>
<accession>A0A6V7UVR1</accession>
<dbReference type="InterPro" id="IPR023214">
    <property type="entry name" value="HAD_sf"/>
</dbReference>
<sequence length="457" mass="52160">MDDERNIDRQVRSNSVFSSAVDSQIDWNELFARMDKHQGSVDDFKKLMYKVQSKRREFVCAFLRDYEVTNDVNNENGDKTLLSSLIECLQLFRKVYLILTNSENYQKDVISNSEKMRINIKDEIIGLQKDLVLLDRLHSIHNTTNNYVKKLFEIIDFSGVLAPYHPTSSQVFFEEQAKCVNFLKRFVDNSESGRKPIMITDWDGTMKDYCSQYVTNLQPIYSALRPLRGPGILDLTALPKDGPVVFGGSWGREWWLDGKRVVHEEGISDAGMDALERLSDEMSTLLQKQEFSHFGLIGSGVQRKVDRLTLGVQTVCKHVSPDLSMKYQEEVKERLHRVDPNEEILHFDPSTELEVEVVVHSDGIIWNKANGIDHLIQTISDTIEKDKVLICGDTHSDLPMVVHALEKNKKGAMFIFVTMKESLKEKVVEIVGDSNNCCFVSSPDVIHAAMMTLLTTT</sequence>
<evidence type="ECO:0000259" key="1">
    <source>
        <dbReference type="Pfam" id="PF18572"/>
    </source>
</evidence>
<feature type="domain" description="Trehalose-6-phosphate phosphatase C-terminal" evidence="2">
    <location>
        <begin position="198"/>
        <end position="224"/>
    </location>
</feature>
<gene>
    <name evidence="3" type="ORF">MENT_LOCUS17954</name>
</gene>
<dbReference type="InterPro" id="IPR041064">
    <property type="entry name" value="T6PP_helical"/>
</dbReference>
<evidence type="ECO:0000259" key="2">
    <source>
        <dbReference type="Pfam" id="PF21141"/>
    </source>
</evidence>
<dbReference type="Gene3D" id="3.40.50.1000">
    <property type="entry name" value="HAD superfamily/HAD-like"/>
    <property type="match status" value="2"/>
</dbReference>
<evidence type="ECO:0000313" key="3">
    <source>
        <dbReference type="EMBL" id="CAD2166602.1"/>
    </source>
</evidence>
<dbReference type="Proteomes" id="UP000580250">
    <property type="component" value="Unassembled WGS sequence"/>
</dbReference>
<dbReference type="AlphaFoldDB" id="A0A6V7UVR1"/>
<feature type="domain" description="Trehalose-6-phosphate phosphatase helical bundle" evidence="1">
    <location>
        <begin position="40"/>
        <end position="143"/>
    </location>
</feature>